<gene>
    <name evidence="2" type="ORF">GCM10009639_36260</name>
</gene>
<keyword evidence="3" id="KW-1185">Reference proteome</keyword>
<keyword evidence="2" id="KW-0808">Transferase</keyword>
<proteinExistence type="predicted"/>
<dbReference type="Gene3D" id="3.40.50.150">
    <property type="entry name" value="Vaccinia Virus protein VP39"/>
    <property type="match status" value="1"/>
</dbReference>
<evidence type="ECO:0000256" key="1">
    <source>
        <dbReference type="SAM" id="Coils"/>
    </source>
</evidence>
<dbReference type="Pfam" id="PF13578">
    <property type="entry name" value="Methyltransf_24"/>
    <property type="match status" value="1"/>
</dbReference>
<reference evidence="2 3" key="1">
    <citation type="journal article" date="2019" name="Int. J. Syst. Evol. Microbiol.">
        <title>The Global Catalogue of Microorganisms (GCM) 10K type strain sequencing project: providing services to taxonomists for standard genome sequencing and annotation.</title>
        <authorList>
            <consortium name="The Broad Institute Genomics Platform"/>
            <consortium name="The Broad Institute Genome Sequencing Center for Infectious Disease"/>
            <person name="Wu L."/>
            <person name="Ma J."/>
        </authorList>
    </citation>
    <scope>NUCLEOTIDE SEQUENCE [LARGE SCALE GENOMIC DNA]</scope>
    <source>
        <strain evidence="2 3">JCM 12393</strain>
    </source>
</reference>
<accession>A0ABN1Y554</accession>
<organism evidence="2 3">
    <name type="scientific">Kitasatospora putterlickiae</name>
    <dbReference type="NCBI Taxonomy" id="221725"/>
    <lineage>
        <taxon>Bacteria</taxon>
        <taxon>Bacillati</taxon>
        <taxon>Actinomycetota</taxon>
        <taxon>Actinomycetes</taxon>
        <taxon>Kitasatosporales</taxon>
        <taxon>Streptomycetaceae</taxon>
        <taxon>Kitasatospora</taxon>
    </lineage>
</organism>
<dbReference type="GO" id="GO:0008168">
    <property type="term" value="F:methyltransferase activity"/>
    <property type="evidence" value="ECO:0007669"/>
    <property type="project" value="UniProtKB-KW"/>
</dbReference>
<keyword evidence="2" id="KW-0489">Methyltransferase</keyword>
<dbReference type="InterPro" id="IPR029063">
    <property type="entry name" value="SAM-dependent_MTases_sf"/>
</dbReference>
<name>A0ABN1Y554_9ACTN</name>
<dbReference type="Proteomes" id="UP001499863">
    <property type="component" value="Unassembled WGS sequence"/>
</dbReference>
<evidence type="ECO:0000313" key="3">
    <source>
        <dbReference type="Proteomes" id="UP001499863"/>
    </source>
</evidence>
<dbReference type="GO" id="GO:0032259">
    <property type="term" value="P:methylation"/>
    <property type="evidence" value="ECO:0007669"/>
    <property type="project" value="UniProtKB-KW"/>
</dbReference>
<dbReference type="SUPFAM" id="SSF53335">
    <property type="entry name" value="S-adenosyl-L-methionine-dependent methyltransferases"/>
    <property type="match status" value="1"/>
</dbReference>
<dbReference type="RefSeq" id="WP_344337130.1">
    <property type="nucleotide sequence ID" value="NZ_BAAAKJ010000198.1"/>
</dbReference>
<evidence type="ECO:0000313" key="2">
    <source>
        <dbReference type="EMBL" id="GAA1398130.1"/>
    </source>
</evidence>
<keyword evidence="1" id="KW-0175">Coiled coil</keyword>
<sequence>MTDAALGTEQQEPREPAVLDDVPGWFWDHDRHLFDWFLGRQEKAGFSGDLMEMGAYLGRSAIVIGAHLQAGETFTVCDLFDSDAPDDENAAEMDMSYRKTLTRTAFESNYLSFHDRLPEIIQAPTSVLADGRVPAAGFRFIHIDASHLYEHVAGDLQVARTALAPEGVVVLDDYRSAHTPGVAAATWEAVFNHGLRPIVLTDTKFYGTWGDPEPAQLDLLARRGTLPNCSITNETLASQRVVRIDGNAEGAEPFRVSRHHERLVVEAARREKSQATEEALRAAERERDEAVRDLAARRARAAERRRPANVAKRAVGDLLPPVVTSAIRRARRG</sequence>
<protein>
    <submittedName>
        <fullName evidence="2">Class I SAM-dependent methyltransferase</fullName>
    </submittedName>
</protein>
<comment type="caution">
    <text evidence="2">The sequence shown here is derived from an EMBL/GenBank/DDBJ whole genome shotgun (WGS) entry which is preliminary data.</text>
</comment>
<feature type="coiled-coil region" evidence="1">
    <location>
        <begin position="265"/>
        <end position="300"/>
    </location>
</feature>
<dbReference type="EMBL" id="BAAAKJ010000198">
    <property type="protein sequence ID" value="GAA1398130.1"/>
    <property type="molecule type" value="Genomic_DNA"/>
</dbReference>